<keyword evidence="1" id="KW-0732">Signal</keyword>
<feature type="domain" description="AB hydrolase-1" evidence="2">
    <location>
        <begin position="59"/>
        <end position="157"/>
    </location>
</feature>
<dbReference type="PRINTS" id="PR00111">
    <property type="entry name" value="ABHYDROLASE"/>
</dbReference>
<dbReference type="RefSeq" id="WP_026203986.1">
    <property type="nucleotide sequence ID" value="NZ_JACHBK010000009.1"/>
</dbReference>
<feature type="chain" id="PRO_5031262335" evidence="1">
    <location>
        <begin position="22"/>
        <end position="280"/>
    </location>
</feature>
<dbReference type="Gene3D" id="3.40.50.1820">
    <property type="entry name" value="alpha/beta hydrolase"/>
    <property type="match status" value="1"/>
</dbReference>
<dbReference type="InterPro" id="IPR000073">
    <property type="entry name" value="AB_hydrolase_1"/>
</dbReference>
<evidence type="ECO:0000259" key="2">
    <source>
        <dbReference type="Pfam" id="PF00561"/>
    </source>
</evidence>
<proteinExistence type="predicted"/>
<dbReference type="EMBL" id="JACHBK010000009">
    <property type="protein sequence ID" value="MBB5537233.1"/>
    <property type="molecule type" value="Genomic_DNA"/>
</dbReference>
<comment type="caution">
    <text evidence="3">The sequence shown here is derived from an EMBL/GenBank/DDBJ whole genome shotgun (WGS) entry which is preliminary data.</text>
</comment>
<dbReference type="SUPFAM" id="SSF53474">
    <property type="entry name" value="alpha/beta-Hydrolases"/>
    <property type="match status" value="1"/>
</dbReference>
<dbReference type="AlphaFoldDB" id="A0A7W8UDG9"/>
<evidence type="ECO:0000313" key="3">
    <source>
        <dbReference type="EMBL" id="MBB5537233.1"/>
    </source>
</evidence>
<gene>
    <name evidence="3" type="ORF">GGD55_003949</name>
</gene>
<reference evidence="3 4" key="1">
    <citation type="submission" date="2020-08" db="EMBL/GenBank/DDBJ databases">
        <title>Genomic Encyclopedia of Type Strains, Phase IV (KMG-V): Genome sequencing to study the core and pangenomes of soil and plant-associated prokaryotes.</title>
        <authorList>
            <person name="Whitman W."/>
        </authorList>
    </citation>
    <scope>NUCLEOTIDE SEQUENCE [LARGE SCALE GENOMIC DNA]</scope>
    <source>
        <strain evidence="3 4">SEMIA 4084</strain>
    </source>
</reference>
<dbReference type="GO" id="GO:0017171">
    <property type="term" value="F:serine hydrolase activity"/>
    <property type="evidence" value="ECO:0007669"/>
    <property type="project" value="TreeGrafter"/>
</dbReference>
<keyword evidence="4" id="KW-1185">Reference proteome</keyword>
<accession>A0A7W8UDG9</accession>
<dbReference type="InterPro" id="IPR029058">
    <property type="entry name" value="AB_hydrolase_fold"/>
</dbReference>
<dbReference type="Pfam" id="PF00561">
    <property type="entry name" value="Abhydrolase_1"/>
    <property type="match status" value="1"/>
</dbReference>
<evidence type="ECO:0000256" key="1">
    <source>
        <dbReference type="SAM" id="SignalP"/>
    </source>
</evidence>
<sequence>MTAVLKILCALFILCAAPALAAERWQELPDPARLPQAAKAGKAPVNGVELHYAVYGSGPPVLLIHGGLGYSEIWGAQVADLSKDHTVIIADSRGHGRSTRNAEPYSYDLMASDYLALLDYLKIDKVALVGWSDGGIIGLDIAIHHPERLTKLFAQAANSRVDGVIPTVMEDKTFAAYVEKAGEVYRKISPTPTEYDAFVTQIGNMWASQPNWSDDDLKTITTPTAIVLGDHDEAISREHTDYLTKTIPGAKLMILENASHFAMLQDPEGYNKAVRAFIDR</sequence>
<name>A0A7W8UDG9_9HYPH</name>
<dbReference type="Proteomes" id="UP000585507">
    <property type="component" value="Unassembled WGS sequence"/>
</dbReference>
<dbReference type="PANTHER" id="PTHR46331:SF2">
    <property type="entry name" value="VALACYCLOVIR HYDROLASE"/>
    <property type="match status" value="1"/>
</dbReference>
<dbReference type="PANTHER" id="PTHR46331">
    <property type="entry name" value="VALACYCLOVIR HYDROLASE"/>
    <property type="match status" value="1"/>
</dbReference>
<organism evidence="3 4">
    <name type="scientific">Rhizobium giardinii</name>
    <dbReference type="NCBI Taxonomy" id="56731"/>
    <lineage>
        <taxon>Bacteria</taxon>
        <taxon>Pseudomonadati</taxon>
        <taxon>Pseudomonadota</taxon>
        <taxon>Alphaproteobacteria</taxon>
        <taxon>Hyphomicrobiales</taxon>
        <taxon>Rhizobiaceae</taxon>
        <taxon>Rhizobium/Agrobacterium group</taxon>
        <taxon>Rhizobium</taxon>
    </lineage>
</organism>
<protein>
    <submittedName>
        <fullName evidence="3">Pimeloyl-ACP methyl ester carboxylesterase</fullName>
    </submittedName>
</protein>
<feature type="signal peptide" evidence="1">
    <location>
        <begin position="1"/>
        <end position="21"/>
    </location>
</feature>
<evidence type="ECO:0000313" key="4">
    <source>
        <dbReference type="Proteomes" id="UP000585507"/>
    </source>
</evidence>